<dbReference type="InParanoid" id="A0A167JMS5"/>
<dbReference type="GeneID" id="28998382"/>
<evidence type="ECO:0000313" key="2">
    <source>
        <dbReference type="Proteomes" id="UP000077315"/>
    </source>
</evidence>
<dbReference type="Proteomes" id="UP000077315">
    <property type="component" value="Unassembled WGS sequence"/>
</dbReference>
<protein>
    <submittedName>
        <fullName evidence="1">Uncharacterized protein</fullName>
    </submittedName>
</protein>
<name>A0A167JMS5_PHYB8</name>
<dbReference type="EMBL" id="KV441004">
    <property type="protein sequence ID" value="OAD66329.1"/>
    <property type="molecule type" value="Genomic_DNA"/>
</dbReference>
<sequence>MSCPCQAIHYRGCGLSYSSQLKHIPFDNLETWKRIEYYRCTNIIGIGISISTGIDIDIGIGIDIGSYIYLEPGTIIQKRKQLATDNGIGNSPCTFMFLSSIFNYPRFLLFSAS</sequence>
<gene>
    <name evidence="1" type="ORF">PHYBLDRAFT_175388</name>
</gene>
<dbReference type="VEuPathDB" id="FungiDB:PHYBLDRAFT_175388"/>
<accession>A0A167JMS5</accession>
<evidence type="ECO:0000313" key="1">
    <source>
        <dbReference type="EMBL" id="OAD66329.1"/>
    </source>
</evidence>
<proteinExistence type="predicted"/>
<dbReference type="RefSeq" id="XP_018284369.1">
    <property type="nucleotide sequence ID" value="XM_018437476.1"/>
</dbReference>
<reference evidence="2" key="1">
    <citation type="submission" date="2015-06" db="EMBL/GenBank/DDBJ databases">
        <title>Expansion of signal transduction pathways in fungi by whole-genome duplication.</title>
        <authorList>
            <consortium name="DOE Joint Genome Institute"/>
            <person name="Corrochano L.M."/>
            <person name="Kuo A."/>
            <person name="Marcet-Houben M."/>
            <person name="Polaino S."/>
            <person name="Salamov A."/>
            <person name="Villalobos J.M."/>
            <person name="Alvarez M.I."/>
            <person name="Avalos J."/>
            <person name="Benito E.P."/>
            <person name="Benoit I."/>
            <person name="Burger G."/>
            <person name="Camino L.P."/>
            <person name="Canovas D."/>
            <person name="Cerda-Olmedo E."/>
            <person name="Cheng J.-F."/>
            <person name="Dominguez A."/>
            <person name="Elias M."/>
            <person name="Eslava A.P."/>
            <person name="Glaser F."/>
            <person name="Grimwood J."/>
            <person name="Gutierrez G."/>
            <person name="Heitman J."/>
            <person name="Henrissat B."/>
            <person name="Iturriaga E.A."/>
            <person name="Lang B.F."/>
            <person name="Lavin J.L."/>
            <person name="Lee S."/>
            <person name="Li W."/>
            <person name="Lindquist E."/>
            <person name="Lopez-Garcia S."/>
            <person name="Luque E.M."/>
            <person name="Marcos A.T."/>
            <person name="Martin J."/>
            <person name="McCluskey K."/>
            <person name="Medina H.R."/>
            <person name="Miralles-Duran A."/>
            <person name="Miyazaki A."/>
            <person name="Munoz-Torres E."/>
            <person name="Oguiza J.A."/>
            <person name="Ohm R."/>
            <person name="Olmedo M."/>
            <person name="Orejas M."/>
            <person name="Ortiz-Castellanos L."/>
            <person name="Pisabarro A.G."/>
            <person name="Rodriguez-Romero J."/>
            <person name="Ruiz-Herrera J."/>
            <person name="Ruiz-Vazquez R."/>
            <person name="Sanz C."/>
            <person name="Schackwitz W."/>
            <person name="Schmutz J."/>
            <person name="Shahriari M."/>
            <person name="Shelest E."/>
            <person name="Silva-Franco F."/>
            <person name="Soanes D."/>
            <person name="Syed K."/>
            <person name="Tagua V.G."/>
            <person name="Talbot N.J."/>
            <person name="Thon M."/>
            <person name="De vries R.P."/>
            <person name="Wiebenga A."/>
            <person name="Yadav J.S."/>
            <person name="Braun E.L."/>
            <person name="Baker S."/>
            <person name="Garre V."/>
            <person name="Horwitz B."/>
            <person name="Torres-Martinez S."/>
            <person name="Idnurm A."/>
            <person name="Herrera-Estrella A."/>
            <person name="Gabaldon T."/>
            <person name="Grigoriev I.V."/>
        </authorList>
    </citation>
    <scope>NUCLEOTIDE SEQUENCE [LARGE SCALE GENOMIC DNA]</scope>
    <source>
        <strain evidence="2">NRRL 1555(-)</strain>
    </source>
</reference>
<keyword evidence="2" id="KW-1185">Reference proteome</keyword>
<dbReference type="AlphaFoldDB" id="A0A167JMS5"/>
<organism evidence="1 2">
    <name type="scientific">Phycomyces blakesleeanus (strain ATCC 8743b / DSM 1359 / FGSC 10004 / NBRC 33097 / NRRL 1555)</name>
    <dbReference type="NCBI Taxonomy" id="763407"/>
    <lineage>
        <taxon>Eukaryota</taxon>
        <taxon>Fungi</taxon>
        <taxon>Fungi incertae sedis</taxon>
        <taxon>Mucoromycota</taxon>
        <taxon>Mucoromycotina</taxon>
        <taxon>Mucoromycetes</taxon>
        <taxon>Mucorales</taxon>
        <taxon>Phycomycetaceae</taxon>
        <taxon>Phycomyces</taxon>
    </lineage>
</organism>